<dbReference type="GO" id="GO:0003677">
    <property type="term" value="F:DNA binding"/>
    <property type="evidence" value="ECO:0007669"/>
    <property type="project" value="InterPro"/>
</dbReference>
<protein>
    <recommendedName>
        <fullName evidence="4">Integrase</fullName>
    </recommendedName>
</protein>
<proteinExistence type="predicted"/>
<evidence type="ECO:0000313" key="3">
    <source>
        <dbReference type="Proteomes" id="UP000011134"/>
    </source>
</evidence>
<dbReference type="Proteomes" id="UP000011134">
    <property type="component" value="Unassembled WGS sequence"/>
</dbReference>
<dbReference type="AlphaFoldDB" id="L8J777"/>
<dbReference type="InterPro" id="IPR013762">
    <property type="entry name" value="Integrase-like_cat_sf"/>
</dbReference>
<dbReference type="GO" id="GO:0006310">
    <property type="term" value="P:DNA recombination"/>
    <property type="evidence" value="ECO:0007669"/>
    <property type="project" value="UniProtKB-KW"/>
</dbReference>
<comment type="caution">
    <text evidence="2">The sequence shown here is derived from an EMBL/GenBank/DDBJ whole genome shotgun (WGS) entry which is preliminary data.</text>
</comment>
<dbReference type="Gene3D" id="1.10.443.10">
    <property type="entry name" value="Intergrase catalytic core"/>
    <property type="match status" value="1"/>
</dbReference>
<name>L8J777_9GAMM</name>
<sequence length="644" mass="73400">MTEVLAPALPLSPAPTDDNPAVTFNADGSPRSYLRNMTWDFTADKRVKMGGTKKLSFKTSQYDPAYTPEVQRVMHRIVKQSAELAIDTLDYKLNGLKKVVCCLGGTDWSSLNDERVWHTFKNNLQSKKLAYSTVQGVLSMAAMMSGRYIEDMKRLAETLCCKTKKVKKQNIALPERMGTALFREAADIVELYHPHRHAISEAYQEYNKLYDEYLASGKHQSNFPRWYRTNHGYNVPVEGFKPCGDAMVVNEIQIACLITVFGFSGSRLTEGMSFNKDSYDEVTYADITVPYLKGETSKGQTGGTPKEEVWVTHPIVKMALELAYDMSEYARDHYREKYASHPDKDTYYRELDSAFLTLGIRHQKEEVVVGNLDRAVAMFAKKHGIVATEQDVEEFNLLNPHWHGSLKVGGFLPKLSPHDFRRTFAVFMIRNKLVGILALKQQYKHDNAVMTQWYTNHSELASLMDLEVDTELQELIQETNEELAALQLFEIYNSKTLAGIEGQRIVDKRGGEEHDDVIYGGEVYKSLEECRSIIKNNNMSIVEHPTGYCVNPTCSRICSDNKSGQICQHEIVTPKKAREQLPAYYRMVKRFKALNNSQYYMYSVLKNMQLEIKAMEMTFKDLGVEFTPVDDLSIQCKTIVEGEA</sequence>
<dbReference type="PATRIC" id="fig|1056511.3.peg.3286"/>
<evidence type="ECO:0000256" key="1">
    <source>
        <dbReference type="ARBA" id="ARBA00023172"/>
    </source>
</evidence>
<dbReference type="EMBL" id="AMZO01000023">
    <property type="protein sequence ID" value="ELR64641.1"/>
    <property type="molecule type" value="Genomic_DNA"/>
</dbReference>
<keyword evidence="3" id="KW-1185">Reference proteome</keyword>
<gene>
    <name evidence="2" type="ORF">C942_02212</name>
</gene>
<dbReference type="RefSeq" id="WP_007467541.1">
    <property type="nucleotide sequence ID" value="NZ_AMZO01000023.1"/>
</dbReference>
<reference evidence="2 3" key="1">
    <citation type="submission" date="2012-12" db="EMBL/GenBank/DDBJ databases">
        <title>Genome Assembly of Photobacterium sp. AK15.</title>
        <authorList>
            <person name="Khatri I."/>
            <person name="Vaidya B."/>
            <person name="Srinivas T.N.R."/>
            <person name="Subramanian S."/>
            <person name="Pinnaka A."/>
        </authorList>
    </citation>
    <scope>NUCLEOTIDE SEQUENCE [LARGE SCALE GENOMIC DNA]</scope>
    <source>
        <strain evidence="2 3">AK15</strain>
    </source>
</reference>
<accession>L8J777</accession>
<keyword evidence="1" id="KW-0233">DNA recombination</keyword>
<evidence type="ECO:0008006" key="4">
    <source>
        <dbReference type="Google" id="ProtNLM"/>
    </source>
</evidence>
<organism evidence="2 3">
    <name type="scientific">Photobacterium marinum</name>
    <dbReference type="NCBI Taxonomy" id="1056511"/>
    <lineage>
        <taxon>Bacteria</taxon>
        <taxon>Pseudomonadati</taxon>
        <taxon>Pseudomonadota</taxon>
        <taxon>Gammaproteobacteria</taxon>
        <taxon>Vibrionales</taxon>
        <taxon>Vibrionaceae</taxon>
        <taxon>Photobacterium</taxon>
    </lineage>
</organism>
<evidence type="ECO:0000313" key="2">
    <source>
        <dbReference type="EMBL" id="ELR64641.1"/>
    </source>
</evidence>
<dbReference type="InterPro" id="IPR011010">
    <property type="entry name" value="DNA_brk_join_enz"/>
</dbReference>
<dbReference type="GO" id="GO:0015074">
    <property type="term" value="P:DNA integration"/>
    <property type="evidence" value="ECO:0007669"/>
    <property type="project" value="InterPro"/>
</dbReference>
<dbReference type="SUPFAM" id="SSF56349">
    <property type="entry name" value="DNA breaking-rejoining enzymes"/>
    <property type="match status" value="1"/>
</dbReference>
<dbReference type="OrthoDB" id="8768428at2"/>